<proteinExistence type="predicted"/>
<gene>
    <name evidence="1" type="ORF">AWC38_SpisGene23399</name>
</gene>
<organism evidence="1 2">
    <name type="scientific">Stylophora pistillata</name>
    <name type="common">Smooth cauliflower coral</name>
    <dbReference type="NCBI Taxonomy" id="50429"/>
    <lineage>
        <taxon>Eukaryota</taxon>
        <taxon>Metazoa</taxon>
        <taxon>Cnidaria</taxon>
        <taxon>Anthozoa</taxon>
        <taxon>Hexacorallia</taxon>
        <taxon>Scleractinia</taxon>
        <taxon>Astrocoeniina</taxon>
        <taxon>Pocilloporidae</taxon>
        <taxon>Stylophora</taxon>
    </lineage>
</organism>
<dbReference type="AlphaFoldDB" id="A0A2B4R4Q9"/>
<comment type="caution">
    <text evidence="1">The sequence shown here is derived from an EMBL/GenBank/DDBJ whole genome shotgun (WGS) entry which is preliminary data.</text>
</comment>
<reference evidence="2" key="1">
    <citation type="journal article" date="2017" name="bioRxiv">
        <title>Comparative analysis of the genomes of Stylophora pistillata and Acropora digitifera provides evidence for extensive differences between species of corals.</title>
        <authorList>
            <person name="Voolstra C.R."/>
            <person name="Li Y."/>
            <person name="Liew Y.J."/>
            <person name="Baumgarten S."/>
            <person name="Zoccola D."/>
            <person name="Flot J.-F."/>
            <person name="Tambutte S."/>
            <person name="Allemand D."/>
            <person name="Aranda M."/>
        </authorList>
    </citation>
    <scope>NUCLEOTIDE SEQUENCE [LARGE SCALE GENOMIC DNA]</scope>
</reference>
<accession>A0A2B4R4Q9</accession>
<name>A0A2B4R4Q9_STYPI</name>
<dbReference type="Proteomes" id="UP000225706">
    <property type="component" value="Unassembled WGS sequence"/>
</dbReference>
<sequence>MVVPNNVERTGNSPSTRETLENKAQDLQLLQEWQRQYCGGVRQRSVRDISKYDAGTLPLFASAEETNPAEVGCNTTRFEGEQTEEENQPLVGVEVDSSTPVLFKKGEFLAVKPGFEINAPSQVSKANFHIVMTESDFPDNPNETAAIDVMWLFPTETIDEEFGCFVAVGLGMVLKKGILFPLGGYDFNASVACDSDQSDIVYISDSYYSRILNSINKRNPTAFAIAEVTEAELEDDNLGLEQILDSEFDGVDGGHEENVVLHPQEGIAEIRSRRERGVRK</sequence>
<keyword evidence="2" id="KW-1185">Reference proteome</keyword>
<dbReference type="EMBL" id="LSMT01001261">
    <property type="protein sequence ID" value="PFX12611.1"/>
    <property type="molecule type" value="Genomic_DNA"/>
</dbReference>
<protein>
    <submittedName>
        <fullName evidence="1">Uncharacterized protein</fullName>
    </submittedName>
</protein>
<evidence type="ECO:0000313" key="2">
    <source>
        <dbReference type="Proteomes" id="UP000225706"/>
    </source>
</evidence>
<evidence type="ECO:0000313" key="1">
    <source>
        <dbReference type="EMBL" id="PFX12611.1"/>
    </source>
</evidence>